<feature type="binding site" evidence="13">
    <location>
        <position position="71"/>
    </location>
    <ligand>
        <name>(2R,3E)-phycocyanobilin</name>
        <dbReference type="ChEBI" id="CHEBI:85275"/>
        <label>1</label>
    </ligand>
</feature>
<dbReference type="Gene3D" id="1.10.490.20">
    <property type="entry name" value="Phycocyanins"/>
    <property type="match status" value="1"/>
</dbReference>
<evidence type="ECO:0000256" key="1">
    <source>
        <dbReference type="ARBA" id="ARBA00004445"/>
    </source>
</evidence>
<dbReference type="InterPro" id="IPR009050">
    <property type="entry name" value="Globin-like_sf"/>
</dbReference>
<keyword evidence="17" id="KW-1185">Reference proteome</keyword>
<evidence type="ECO:0000313" key="16">
    <source>
        <dbReference type="EMBL" id="RCJ40600.1"/>
    </source>
</evidence>
<keyword evidence="11 15" id="KW-0472">Membrane</keyword>
<evidence type="ECO:0000256" key="3">
    <source>
        <dbReference type="ARBA" id="ARBA00022448"/>
    </source>
</evidence>
<keyword evidence="12 15" id="KW-0089">Bile pigment</keyword>
<accession>A0A367RXY7</accession>
<evidence type="ECO:0000313" key="17">
    <source>
        <dbReference type="Proteomes" id="UP000252107"/>
    </source>
</evidence>
<keyword evidence="8 15" id="KW-0249">Electron transport</keyword>
<comment type="subcellular location">
    <subcellularLocation>
        <location evidence="1 15">Cellular thylakoid membrane</location>
        <topology evidence="1 15">Peripheral membrane protein</topology>
        <orientation evidence="1 15">Cytoplasmic side</orientation>
    </subcellularLocation>
</comment>
<evidence type="ECO:0000256" key="8">
    <source>
        <dbReference type="ARBA" id="ARBA00022982"/>
    </source>
</evidence>
<evidence type="ECO:0000256" key="10">
    <source>
        <dbReference type="ARBA" id="ARBA00023078"/>
    </source>
</evidence>
<evidence type="ECO:0000256" key="5">
    <source>
        <dbReference type="ARBA" id="ARBA00022531"/>
    </source>
</evidence>
<dbReference type="EMBL" id="LXQD01000050">
    <property type="protein sequence ID" value="RCJ40600.1"/>
    <property type="molecule type" value="Genomic_DNA"/>
</dbReference>
<dbReference type="PIRSF" id="PIRSF000081">
    <property type="entry name" value="Phycocyanin"/>
    <property type="match status" value="1"/>
</dbReference>
<feature type="binding site" evidence="13">
    <location>
        <position position="81"/>
    </location>
    <ligand>
        <name>(2R,3E)-phycocyanobilin</name>
        <dbReference type="ChEBI" id="CHEBI:85275"/>
        <label>1</label>
    </ligand>
</feature>
<keyword evidence="5 15" id="KW-0602">Photosynthesis</keyword>
<dbReference type="Proteomes" id="UP000252107">
    <property type="component" value="Unassembled WGS sequence"/>
</dbReference>
<protein>
    <submittedName>
        <fullName evidence="16">Allophycocyanin</fullName>
    </submittedName>
</protein>
<keyword evidence="3 15" id="KW-0813">Transport</keyword>
<gene>
    <name evidence="16" type="ORF">A6770_37795</name>
</gene>
<dbReference type="GO" id="GO:0015979">
    <property type="term" value="P:photosynthesis"/>
    <property type="evidence" value="ECO:0007669"/>
    <property type="project" value="UniProtKB-KW"/>
</dbReference>
<dbReference type="GO" id="GO:0031676">
    <property type="term" value="C:plasma membrane-derived thylakoid membrane"/>
    <property type="evidence" value="ECO:0007669"/>
    <property type="project" value="UniProtKB-SubCell"/>
</dbReference>
<dbReference type="PANTHER" id="PTHR34011:SF2">
    <property type="entry name" value="ALLOPHYCOCYANIN ALPHA CHAIN"/>
    <property type="match status" value="1"/>
</dbReference>
<evidence type="ECO:0000256" key="6">
    <source>
        <dbReference type="ARBA" id="ARBA00022549"/>
    </source>
</evidence>
<feature type="modified residue" description="N4-methylasparagine" evidence="14">
    <location>
        <position position="71"/>
    </location>
</feature>
<dbReference type="PANTHER" id="PTHR34011">
    <property type="entry name" value="PHYCOBILISOME 32.1 KDA LINKER POLYPEPTIDE, PHYCOCYANIN-ASSOCIATED, ROD 2-RELATED"/>
    <property type="match status" value="1"/>
</dbReference>
<evidence type="ECO:0000256" key="9">
    <source>
        <dbReference type="ARBA" id="ARBA00022991"/>
    </source>
</evidence>
<evidence type="ECO:0000256" key="12">
    <source>
        <dbReference type="ARBA" id="ARBA00023307"/>
    </source>
</evidence>
<dbReference type="InterPro" id="IPR038719">
    <property type="entry name" value="Phycobilisome_asu/bsu_sf"/>
</dbReference>
<dbReference type="InterPro" id="IPR012128">
    <property type="entry name" value="Phycobilisome_asu/bsu"/>
</dbReference>
<evidence type="ECO:0000256" key="2">
    <source>
        <dbReference type="ARBA" id="ARBA00008182"/>
    </source>
</evidence>
<evidence type="ECO:0000256" key="4">
    <source>
        <dbReference type="ARBA" id="ARBA00022481"/>
    </source>
</evidence>
<keyword evidence="4" id="KW-0488">Methylation</keyword>
<dbReference type="GO" id="GO:0030089">
    <property type="term" value="C:phycobilisome"/>
    <property type="evidence" value="ECO:0007669"/>
    <property type="project" value="UniProtKB-KW"/>
</dbReference>
<sequence length="161" mass="18029">MSIITKMIVNADAEVRYLTPGEMDQINIFVKSSERRLQLVQALTQSRDRIIKQAGKELFQKRPRLVAPGGNAYGEKMIATCLRDMDYYLRLIVYSVAAGDATPIQEIGIVGVRQMYRSLGTPIDAVVESVRAMKNITISMLSGEDTSEVSTYFDYLINALQ</sequence>
<keyword evidence="10 15" id="KW-0793">Thylakoid</keyword>
<evidence type="ECO:0000256" key="13">
    <source>
        <dbReference type="PIRSR" id="PIRSR000081-1"/>
    </source>
</evidence>
<dbReference type="SUPFAM" id="SSF46458">
    <property type="entry name" value="Globin-like"/>
    <property type="match status" value="1"/>
</dbReference>
<keyword evidence="9 15" id="KW-0157">Chromophore</keyword>
<name>A0A367RXY7_9NOSO</name>
<proteinExistence type="inferred from homology"/>
<dbReference type="AlphaFoldDB" id="A0A367RXY7"/>
<dbReference type="Pfam" id="PF00502">
    <property type="entry name" value="Phycobilisome"/>
    <property type="match status" value="1"/>
</dbReference>
<comment type="caution">
    <text evidence="16">The sequence shown here is derived from an EMBL/GenBank/DDBJ whole genome shotgun (WGS) entry which is preliminary data.</text>
</comment>
<evidence type="ECO:0000256" key="15">
    <source>
        <dbReference type="RuleBase" id="RU004438"/>
    </source>
</evidence>
<evidence type="ECO:0000256" key="7">
    <source>
        <dbReference type="ARBA" id="ARBA00022738"/>
    </source>
</evidence>
<evidence type="ECO:0000256" key="14">
    <source>
        <dbReference type="PIRSR" id="PIRSR000081-2"/>
    </source>
</evidence>
<organism evidence="16 17">
    <name type="scientific">Nostoc minutum NIES-26</name>
    <dbReference type="NCBI Taxonomy" id="1844469"/>
    <lineage>
        <taxon>Bacteria</taxon>
        <taxon>Bacillati</taxon>
        <taxon>Cyanobacteriota</taxon>
        <taxon>Cyanophyceae</taxon>
        <taxon>Nostocales</taxon>
        <taxon>Nostocaceae</taxon>
        <taxon>Nostoc</taxon>
    </lineage>
</organism>
<keyword evidence="7 15" id="KW-0605">Phycobilisome</keyword>
<evidence type="ECO:0000256" key="11">
    <source>
        <dbReference type="ARBA" id="ARBA00023136"/>
    </source>
</evidence>
<keyword evidence="6" id="KW-0042">Antenna complex</keyword>
<reference evidence="16" key="1">
    <citation type="submission" date="2016-04" db="EMBL/GenBank/DDBJ databases">
        <authorList>
            <person name="Tabuchi Yagui T.R."/>
        </authorList>
    </citation>
    <scope>NUCLEOTIDE SEQUENCE [LARGE SCALE GENOMIC DNA]</scope>
    <source>
        <strain evidence="16">NIES-26</strain>
    </source>
</reference>
<comment type="similarity">
    <text evidence="2 15">Belongs to the phycobiliprotein family.</text>
</comment>